<sequence length="178" mass="21211">MSENDVLRFPHLENGLFPAALVSNETEYTGYANVWLRDNVYLAYSHYIIGQTAIAVKNIQTLMNYFQKFQRRFINIIQGRVNPEKIRERPHIRFEGRTLTEIDQVWQHAQNDALGYFLWFYCRLAREKYIQLSPDCLETIALFPLYFQAISYWQDEDSGHLNQVFMSSYFESLARNQF</sequence>
<accession>A0AB33BQ39</accession>
<evidence type="ECO:0000259" key="1">
    <source>
        <dbReference type="Pfam" id="PF00723"/>
    </source>
</evidence>
<dbReference type="EMBL" id="CP020771">
    <property type="protein sequence ID" value="ARI81770.1"/>
    <property type="molecule type" value="Genomic_DNA"/>
</dbReference>
<dbReference type="InterPro" id="IPR012341">
    <property type="entry name" value="6hp_glycosidase-like_sf"/>
</dbReference>
<keyword evidence="3" id="KW-1185">Reference proteome</keyword>
<reference evidence="2 3" key="1">
    <citation type="journal article" date="2018" name="Harmful Algae">
        <title>The highly heterogeneous methylated genomes and diverse restriction-modification systems of bloom-forming Microcystis.</title>
        <authorList>
            <person name="Zhao L."/>
            <person name="Song Y."/>
            <person name="Li L."/>
            <person name="Gan N."/>
            <person name="Brand J.J."/>
            <person name="Song L."/>
        </authorList>
    </citation>
    <scope>NUCLEOTIDE SEQUENCE [LARGE SCALE GENOMIC DNA]</scope>
    <source>
        <strain evidence="2 3">PCC 7806SL</strain>
    </source>
</reference>
<dbReference type="SUPFAM" id="SSF48208">
    <property type="entry name" value="Six-hairpin glycosidases"/>
    <property type="match status" value="1"/>
</dbReference>
<proteinExistence type="predicted"/>
<evidence type="ECO:0000313" key="2">
    <source>
        <dbReference type="EMBL" id="ARI81770.1"/>
    </source>
</evidence>
<name>A0AB33BQ39_MICA7</name>
<dbReference type="Gene3D" id="1.50.10.10">
    <property type="match status" value="1"/>
</dbReference>
<organism evidence="2 3">
    <name type="scientific">Microcystis aeruginosa PCC 7806SL</name>
    <dbReference type="NCBI Taxonomy" id="1903187"/>
    <lineage>
        <taxon>Bacteria</taxon>
        <taxon>Bacillati</taxon>
        <taxon>Cyanobacteriota</taxon>
        <taxon>Cyanophyceae</taxon>
        <taxon>Oscillatoriophycideae</taxon>
        <taxon>Chroococcales</taxon>
        <taxon>Microcystaceae</taxon>
        <taxon>Microcystis</taxon>
    </lineage>
</organism>
<evidence type="ECO:0000313" key="3">
    <source>
        <dbReference type="Proteomes" id="UP000192439"/>
    </source>
</evidence>
<dbReference type="Pfam" id="PF00723">
    <property type="entry name" value="Glyco_hydro_15"/>
    <property type="match status" value="1"/>
</dbReference>
<gene>
    <name evidence="2" type="ORF">BH695_2490</name>
</gene>
<dbReference type="GO" id="GO:0005975">
    <property type="term" value="P:carbohydrate metabolic process"/>
    <property type="evidence" value="ECO:0007669"/>
    <property type="project" value="InterPro"/>
</dbReference>
<dbReference type="InterPro" id="IPR011613">
    <property type="entry name" value="GH15-like"/>
</dbReference>
<dbReference type="InterPro" id="IPR008928">
    <property type="entry name" value="6-hairpin_glycosidase_sf"/>
</dbReference>
<dbReference type="AlphaFoldDB" id="A0AB33BQ39"/>
<feature type="domain" description="GH15-like" evidence="1">
    <location>
        <begin position="10"/>
        <end position="136"/>
    </location>
</feature>
<protein>
    <recommendedName>
        <fullName evidence="1">GH15-like domain-containing protein</fullName>
    </recommendedName>
</protein>
<dbReference type="Proteomes" id="UP000192439">
    <property type="component" value="Chromosome"/>
</dbReference>